<accession>A0ABV6QQN3</accession>
<organism evidence="2 3">
    <name type="scientific">Kribbella deserti</name>
    <dbReference type="NCBI Taxonomy" id="1926257"/>
    <lineage>
        <taxon>Bacteria</taxon>
        <taxon>Bacillati</taxon>
        <taxon>Actinomycetota</taxon>
        <taxon>Actinomycetes</taxon>
        <taxon>Propionibacteriales</taxon>
        <taxon>Kribbellaceae</taxon>
        <taxon>Kribbella</taxon>
    </lineage>
</organism>
<evidence type="ECO:0000313" key="3">
    <source>
        <dbReference type="Proteomes" id="UP001589890"/>
    </source>
</evidence>
<keyword evidence="1" id="KW-1133">Transmembrane helix</keyword>
<dbReference type="Proteomes" id="UP001589890">
    <property type="component" value="Unassembled WGS sequence"/>
</dbReference>
<name>A0ABV6QQN3_9ACTN</name>
<reference evidence="2 3" key="1">
    <citation type="submission" date="2024-09" db="EMBL/GenBank/DDBJ databases">
        <authorList>
            <person name="Sun Q."/>
            <person name="Mori K."/>
        </authorList>
    </citation>
    <scope>NUCLEOTIDE SEQUENCE [LARGE SCALE GENOMIC DNA]</scope>
    <source>
        <strain evidence="2 3">CGMCC 1.15906</strain>
    </source>
</reference>
<keyword evidence="3" id="KW-1185">Reference proteome</keyword>
<proteinExistence type="predicted"/>
<evidence type="ECO:0008006" key="4">
    <source>
        <dbReference type="Google" id="ProtNLM"/>
    </source>
</evidence>
<dbReference type="EMBL" id="JBHLTC010000019">
    <property type="protein sequence ID" value="MFC0625927.1"/>
    <property type="molecule type" value="Genomic_DNA"/>
</dbReference>
<protein>
    <recommendedName>
        <fullName evidence="4">PH domain-containing protein</fullName>
    </recommendedName>
</protein>
<sequence length="152" mass="16929">MTPVAWDAELARDGKVVLPLRRRARVLTLVLSGALATVNGRRSYEAMTHGQAWSFWDYWNLAIFVLFLLVFVVTVRSTIAGTPRVTIDRQGVTKGDESVTWTRLTSIEQNGGNVKLSHADGELTIDGKNIPADQARALTDWLRSTADRYKIS</sequence>
<feature type="transmembrane region" description="Helical" evidence="1">
    <location>
        <begin position="58"/>
        <end position="79"/>
    </location>
</feature>
<evidence type="ECO:0000313" key="2">
    <source>
        <dbReference type="EMBL" id="MFC0625927.1"/>
    </source>
</evidence>
<comment type="caution">
    <text evidence="2">The sequence shown here is derived from an EMBL/GenBank/DDBJ whole genome shotgun (WGS) entry which is preliminary data.</text>
</comment>
<dbReference type="RefSeq" id="WP_380048869.1">
    <property type="nucleotide sequence ID" value="NZ_JBHLTC010000019.1"/>
</dbReference>
<keyword evidence="1" id="KW-0812">Transmembrane</keyword>
<evidence type="ECO:0000256" key="1">
    <source>
        <dbReference type="SAM" id="Phobius"/>
    </source>
</evidence>
<gene>
    <name evidence="2" type="ORF">ACFFGN_17750</name>
</gene>
<keyword evidence="1" id="KW-0472">Membrane</keyword>